<protein>
    <submittedName>
        <fullName evidence="1">Uncharacterized protein</fullName>
    </submittedName>
</protein>
<name>A0A444BVH2_ENSVE</name>
<reference evidence="1" key="1">
    <citation type="journal article" date="2018" name="Data Brief">
        <title>Genome sequence data from 17 accessions of Ensete ventricosum, a staple food crop for millions in Ethiopia.</title>
        <authorList>
            <person name="Yemataw Z."/>
            <person name="Muzemil S."/>
            <person name="Ambachew D."/>
            <person name="Tripathi L."/>
            <person name="Tesfaye K."/>
            <person name="Chala A."/>
            <person name="Farbos A."/>
            <person name="O'Neill P."/>
            <person name="Moore K."/>
            <person name="Grant M."/>
            <person name="Studholme D.J."/>
        </authorList>
    </citation>
    <scope>NUCLEOTIDE SEQUENCE [LARGE SCALE GENOMIC DNA]</scope>
    <source>
        <tissue evidence="1">Leaf</tissue>
    </source>
</reference>
<dbReference type="Proteomes" id="UP000290560">
    <property type="component" value="Unassembled WGS sequence"/>
</dbReference>
<dbReference type="AlphaFoldDB" id="A0A444BVH2"/>
<organism evidence="1">
    <name type="scientific">Ensete ventricosum</name>
    <name type="common">Abyssinian banana</name>
    <name type="synonym">Musa ensete</name>
    <dbReference type="NCBI Taxonomy" id="4639"/>
    <lineage>
        <taxon>Eukaryota</taxon>
        <taxon>Viridiplantae</taxon>
        <taxon>Streptophyta</taxon>
        <taxon>Embryophyta</taxon>
        <taxon>Tracheophyta</taxon>
        <taxon>Spermatophyta</taxon>
        <taxon>Magnoliopsida</taxon>
        <taxon>Liliopsida</taxon>
        <taxon>Zingiberales</taxon>
        <taxon>Musaceae</taxon>
        <taxon>Ensete</taxon>
    </lineage>
</organism>
<proteinExistence type="predicted"/>
<gene>
    <name evidence="1" type="ORF">BHM03_00039269</name>
</gene>
<sequence length="91" mass="9867">MHRVDAVGNSPRVRRELTEGIVTLPGWRKGVHQKKIETHRKIIGGSRNACREGFVEGIGNLAGNMSGDCRKKTIGLAARMSEAVGLMGVRS</sequence>
<dbReference type="EMBL" id="KV876311">
    <property type="protein sequence ID" value="RZR74606.1"/>
    <property type="molecule type" value="Genomic_DNA"/>
</dbReference>
<evidence type="ECO:0000313" key="1">
    <source>
        <dbReference type="EMBL" id="RZR74606.1"/>
    </source>
</evidence>
<accession>A0A444BVH2</accession>